<proteinExistence type="predicted"/>
<evidence type="ECO:0000313" key="4">
    <source>
        <dbReference type="Proteomes" id="UP000070376"/>
    </source>
</evidence>
<organism evidence="2 4">
    <name type="scientific">Heyndrickxia coagulans</name>
    <name type="common">Weizmannia coagulans</name>
    <dbReference type="NCBI Taxonomy" id="1398"/>
    <lineage>
        <taxon>Bacteria</taxon>
        <taxon>Bacillati</taxon>
        <taxon>Bacillota</taxon>
        <taxon>Bacilli</taxon>
        <taxon>Bacillales</taxon>
        <taxon>Bacillaceae</taxon>
        <taxon>Heyndrickxia</taxon>
    </lineage>
</organism>
<accession>A0A0C5C989</accession>
<evidence type="ECO:0000313" key="2">
    <source>
        <dbReference type="EMBL" id="KWZ76146.1"/>
    </source>
</evidence>
<keyword evidence="3" id="KW-1185">Reference proteome</keyword>
<evidence type="ECO:0000313" key="1">
    <source>
        <dbReference type="EMBL" id="AJO23189.1"/>
    </source>
</evidence>
<dbReference type="EMBL" id="LRPN01000211">
    <property type="protein sequence ID" value="KWZ76146.1"/>
    <property type="molecule type" value="Genomic_DNA"/>
</dbReference>
<sequence>MEKRAFRKNETFFFLFKEKVQGRVWQGARLSPVMGKSFDTQKNGNCQNQL</sequence>
<protein>
    <submittedName>
        <fullName evidence="2">Uncharacterized protein</fullName>
    </submittedName>
</protein>
<dbReference type="EMBL" id="CP010525">
    <property type="protein sequence ID" value="AJO23189.1"/>
    <property type="molecule type" value="Genomic_DNA"/>
</dbReference>
<dbReference type="AlphaFoldDB" id="A0A0C5C989"/>
<name>A0A0C5C989_HEYCO</name>
<dbReference type="Proteomes" id="UP000070376">
    <property type="component" value="Unassembled WGS sequence"/>
</dbReference>
<reference evidence="3" key="2">
    <citation type="submission" date="2015-01" db="EMBL/GenBank/DDBJ databases">
        <title>Comparative genome analysis of Bacillus coagulans HM-08, Clostridium butyricum HM-68, Bacillus subtilis HM-66 and Bacillus paralicheniformis BL-09.</title>
        <authorList>
            <person name="Zhang H."/>
        </authorList>
    </citation>
    <scope>NUCLEOTIDE SEQUENCE [LARGE SCALE GENOMIC DNA]</scope>
    <source>
        <strain evidence="3">HM-08</strain>
    </source>
</reference>
<reference evidence="2" key="4">
    <citation type="submission" date="2016-01" db="EMBL/GenBank/DDBJ databases">
        <authorList>
            <person name="Oliw E.H."/>
        </authorList>
    </citation>
    <scope>NUCLEOTIDE SEQUENCE [LARGE SCALE GENOMIC DNA]</scope>
    <source>
        <strain evidence="2">GED7749B</strain>
    </source>
</reference>
<dbReference type="Proteomes" id="UP000032024">
    <property type="component" value="Chromosome"/>
</dbReference>
<reference evidence="1" key="1">
    <citation type="submission" date="2015-01" db="EMBL/GenBank/DDBJ databases">
        <title>Comparative genome analysis of Bacillus coagulans HM-08, Clostridium butyricum HM-68, Bacillus subtilis HM-66 and Bacillus licheniformis BL-09.</title>
        <authorList>
            <person name="Zhang H."/>
        </authorList>
    </citation>
    <scope>NUCLEOTIDE SEQUENCE [LARGE SCALE GENOMIC DNA]</scope>
    <source>
        <strain evidence="1">HM-08</strain>
    </source>
</reference>
<gene>
    <name evidence="2" type="ORF">HMPREF3213_03899</name>
    <name evidence="1" type="ORF">SB48_HM08orf03785</name>
</gene>
<evidence type="ECO:0000313" key="3">
    <source>
        <dbReference type="Proteomes" id="UP000032024"/>
    </source>
</evidence>
<reference evidence="4" key="3">
    <citation type="submission" date="2016-01" db="EMBL/GenBank/DDBJ databases">
        <authorList>
            <person name="Mitreva M."/>
            <person name="Pepin K.H."/>
            <person name="Mihindukulasuriya K.A."/>
            <person name="Fulton R."/>
            <person name="Fronick C."/>
            <person name="O'Laughlin M."/>
            <person name="Miner T."/>
            <person name="Herter B."/>
            <person name="Rosa B.A."/>
            <person name="Cordes M."/>
            <person name="Tomlinson C."/>
            <person name="Wollam A."/>
            <person name="Palsikar V.B."/>
            <person name="Mardis E.R."/>
            <person name="Wilson R.K."/>
        </authorList>
    </citation>
    <scope>NUCLEOTIDE SEQUENCE [LARGE SCALE GENOMIC DNA]</scope>
    <source>
        <strain evidence="4">GED7749B</strain>
    </source>
</reference>